<dbReference type="Proteomes" id="UP000789704">
    <property type="component" value="Unassembled WGS sequence"/>
</dbReference>
<protein>
    <submittedName>
        <fullName evidence="1">Uncharacterized protein</fullName>
    </submittedName>
</protein>
<evidence type="ECO:0000313" key="1">
    <source>
        <dbReference type="EMBL" id="CAG4915167.1"/>
    </source>
</evidence>
<name>A0A9N8X3N1_9BURK</name>
<reference evidence="1" key="1">
    <citation type="submission" date="2021-04" db="EMBL/GenBank/DDBJ databases">
        <authorList>
            <person name="Vanwijnsberghe S."/>
        </authorList>
    </citation>
    <scope>NUCLEOTIDE SEQUENCE</scope>
    <source>
        <strain evidence="1">LMG 31841</strain>
    </source>
</reference>
<gene>
    <name evidence="1" type="ORF">LMG31841_04449</name>
</gene>
<comment type="caution">
    <text evidence="1">The sequence shown here is derived from an EMBL/GenBank/DDBJ whole genome shotgun (WGS) entry which is preliminary data.</text>
</comment>
<organism evidence="1 2">
    <name type="scientific">Paraburkholderia saeva</name>
    <dbReference type="NCBI Taxonomy" id="2777537"/>
    <lineage>
        <taxon>Bacteria</taxon>
        <taxon>Pseudomonadati</taxon>
        <taxon>Pseudomonadota</taxon>
        <taxon>Betaproteobacteria</taxon>
        <taxon>Burkholderiales</taxon>
        <taxon>Burkholderiaceae</taxon>
        <taxon>Paraburkholderia</taxon>
    </lineage>
</organism>
<evidence type="ECO:0000313" key="2">
    <source>
        <dbReference type="Proteomes" id="UP000789704"/>
    </source>
</evidence>
<accession>A0A9N8X3N1</accession>
<dbReference type="AlphaFoldDB" id="A0A9N8X3N1"/>
<proteinExistence type="predicted"/>
<dbReference type="EMBL" id="CAJQZC010000009">
    <property type="protein sequence ID" value="CAG4915167.1"/>
    <property type="molecule type" value="Genomic_DNA"/>
</dbReference>
<keyword evidence="2" id="KW-1185">Reference proteome</keyword>
<sequence length="37" mass="3986">MAILIPVKRLGWLRNGQQLYRAASSAAGCCHAIATML</sequence>